<keyword evidence="2" id="KW-1133">Transmembrane helix</keyword>
<name>A0A0G4ITU6_PLABS</name>
<evidence type="ECO:0000313" key="6">
    <source>
        <dbReference type="Proteomes" id="UP000039324"/>
    </source>
</evidence>
<accession>A0A0G4ITU6</accession>
<sequence length="608" mass="63130">MTRAALILALVVPLSFVLASAHVDGNERVATPATDGGQKEGDTQASQIDEPLQSGNGNFVEASFLDSRPPIRPGSLPTETSPDIEITEGFETIPQTDDTGANQPTISEVDHERAVNGGPGWLRRISGMFKFSGSSPESLSITGASGDESSISQETGVPISQKNRDMETAEPEIFPDAHTDPLDGESTISQDNQVTGAPITQESPDTETAEPEIFSDAHTDPLDSESTISQDMETKETGVPISHATDVPISQETGVPIKQVTGAPITQESPDTETAEPEIFSDAHTDPLDGHSTISQDMETKATGVPISHATDVPISQETGVPINQVTGAPITQESPDTETAEPEIFSDAHTDPLDGERTISQDMTGVPINQETGVPISQVTGAPITQESPDTETTISQESTQTTKDETASKPVQSGPGGAAAGTNGPRDVPIRSLAPLAAISLAAAAYKTLPALLATSSKKASPVPTATAAGPAVSRNMKMGGVLGAAVGIMALTAGSLFNKTPMKKSVPSAKNTKPPLSGKSLFNKTPMKKSVPPAKDTKPPLSGKSPSTGLVVLASLMGVVAVVVASALALAYYRRLKNREQTLAPLDTGASTDVDDIYAGEIDRV</sequence>
<keyword evidence="6" id="KW-1185">Reference proteome</keyword>
<protein>
    <submittedName>
        <fullName evidence="4">Uncharacterized protein</fullName>
    </submittedName>
</protein>
<dbReference type="AlphaFoldDB" id="A0A0G4ITU6"/>
<dbReference type="Proteomes" id="UP000039324">
    <property type="component" value="Unassembled WGS sequence"/>
</dbReference>
<feature type="transmembrane region" description="Helical" evidence="2">
    <location>
        <begin position="553"/>
        <end position="576"/>
    </location>
</feature>
<feature type="region of interest" description="Disordered" evidence="1">
    <location>
        <begin position="368"/>
        <end position="428"/>
    </location>
</feature>
<keyword evidence="2" id="KW-0472">Membrane</keyword>
<evidence type="ECO:0000313" key="4">
    <source>
        <dbReference type="EMBL" id="CEO98627.1"/>
    </source>
</evidence>
<gene>
    <name evidence="4" type="ORF">PBRA_006741</name>
    <name evidence="5" type="ORF">PLBR_LOCUS7976</name>
</gene>
<evidence type="ECO:0000313" key="7">
    <source>
        <dbReference type="Proteomes" id="UP000290189"/>
    </source>
</evidence>
<evidence type="ECO:0000313" key="5">
    <source>
        <dbReference type="EMBL" id="SPR00761.1"/>
    </source>
</evidence>
<organism evidence="4 6">
    <name type="scientific">Plasmodiophora brassicae</name>
    <name type="common">Clubroot disease agent</name>
    <dbReference type="NCBI Taxonomy" id="37360"/>
    <lineage>
        <taxon>Eukaryota</taxon>
        <taxon>Sar</taxon>
        <taxon>Rhizaria</taxon>
        <taxon>Endomyxa</taxon>
        <taxon>Phytomyxea</taxon>
        <taxon>Plasmodiophorida</taxon>
        <taxon>Plasmodiophoridae</taxon>
        <taxon>Plasmodiophora</taxon>
    </lineage>
</organism>
<keyword evidence="5" id="KW-0496">Mitochondrion</keyword>
<feature type="compositionally biased region" description="Low complexity" evidence="1">
    <location>
        <begin position="392"/>
        <end position="403"/>
    </location>
</feature>
<proteinExistence type="predicted"/>
<feature type="region of interest" description="Disordered" evidence="1">
    <location>
        <begin position="504"/>
        <end position="547"/>
    </location>
</feature>
<geneLocation type="mitochondrion" evidence="5"/>
<feature type="region of interest" description="Disordered" evidence="1">
    <location>
        <begin position="134"/>
        <end position="276"/>
    </location>
</feature>
<feature type="compositionally biased region" description="Polar residues" evidence="1">
    <location>
        <begin position="314"/>
        <end position="335"/>
    </location>
</feature>
<feature type="region of interest" description="Disordered" evidence="1">
    <location>
        <begin position="312"/>
        <end position="342"/>
    </location>
</feature>
<dbReference type="OrthoDB" id="344047at2759"/>
<dbReference type="EMBL" id="OVEO01000015">
    <property type="protein sequence ID" value="SPR00761.1"/>
    <property type="molecule type" value="Genomic_DNA"/>
</dbReference>
<feature type="compositionally biased region" description="Polar residues" evidence="1">
    <location>
        <begin position="368"/>
        <end position="389"/>
    </location>
</feature>
<keyword evidence="2" id="KW-0812">Transmembrane</keyword>
<feature type="compositionally biased region" description="Polar residues" evidence="1">
    <location>
        <begin position="134"/>
        <end position="161"/>
    </location>
</feature>
<reference evidence="4 6" key="1">
    <citation type="submission" date="2015-02" db="EMBL/GenBank/DDBJ databases">
        <authorList>
            <person name="Chooi Y.-H."/>
        </authorList>
    </citation>
    <scope>NUCLEOTIDE SEQUENCE [LARGE SCALE GENOMIC DNA]</scope>
    <source>
        <strain evidence="4">E3</strain>
    </source>
</reference>
<feature type="region of interest" description="Disordered" evidence="1">
    <location>
        <begin position="28"/>
        <end position="82"/>
    </location>
</feature>
<feature type="signal peptide" evidence="3">
    <location>
        <begin position="1"/>
        <end position="19"/>
    </location>
</feature>
<feature type="compositionally biased region" description="Polar residues" evidence="1">
    <location>
        <begin position="43"/>
        <end position="57"/>
    </location>
</feature>
<evidence type="ECO:0000256" key="1">
    <source>
        <dbReference type="SAM" id="MobiDB-lite"/>
    </source>
</evidence>
<feature type="chain" id="PRO_5035990753" evidence="3">
    <location>
        <begin position="20"/>
        <end position="608"/>
    </location>
</feature>
<feature type="compositionally biased region" description="Polar residues" evidence="1">
    <location>
        <begin position="186"/>
        <end position="203"/>
    </location>
</feature>
<reference evidence="5 7" key="2">
    <citation type="submission" date="2018-03" db="EMBL/GenBank/DDBJ databases">
        <authorList>
            <person name="Fogelqvist J."/>
        </authorList>
    </citation>
    <scope>NUCLEOTIDE SEQUENCE [LARGE SCALE GENOMIC DNA]</scope>
</reference>
<evidence type="ECO:0000256" key="2">
    <source>
        <dbReference type="SAM" id="Phobius"/>
    </source>
</evidence>
<keyword evidence="3" id="KW-0732">Signal</keyword>
<dbReference type="Proteomes" id="UP000290189">
    <property type="component" value="Unassembled WGS sequence"/>
</dbReference>
<evidence type="ECO:0000256" key="3">
    <source>
        <dbReference type="SAM" id="SignalP"/>
    </source>
</evidence>
<dbReference type="EMBL" id="CDSF01000086">
    <property type="protein sequence ID" value="CEO98627.1"/>
    <property type="molecule type" value="Genomic_DNA"/>
</dbReference>